<dbReference type="Pfam" id="PF14288">
    <property type="entry name" value="FKS1_dom1"/>
    <property type="match status" value="1"/>
</dbReference>
<dbReference type="Proteomes" id="UP000000763">
    <property type="component" value="Chromosome 1"/>
</dbReference>
<keyword evidence="2 3" id="KW-0472">Membrane</keyword>
<dbReference type="Gene3D" id="1.25.40.270">
    <property type="entry name" value="Vacuolar protein sorting-associated protein vta1"/>
    <property type="match status" value="1"/>
</dbReference>
<dbReference type="InterPro" id="IPR058851">
    <property type="entry name" value="CALS1_helical"/>
</dbReference>
<reference evidence="5 6" key="1">
    <citation type="journal article" date="2005" name="Nature">
        <title>The map-based sequence of the rice genome.</title>
        <authorList>
            <consortium name="International rice genome sequencing project (IRGSP)"/>
            <person name="Matsumoto T."/>
            <person name="Wu J."/>
            <person name="Kanamori H."/>
            <person name="Katayose Y."/>
            <person name="Fujisawa M."/>
            <person name="Namiki N."/>
            <person name="Mizuno H."/>
            <person name="Yamamoto K."/>
            <person name="Antonio B.A."/>
            <person name="Baba T."/>
            <person name="Sakata K."/>
            <person name="Nagamura Y."/>
            <person name="Aoki H."/>
            <person name="Arikawa K."/>
            <person name="Arita K."/>
            <person name="Bito T."/>
            <person name="Chiden Y."/>
            <person name="Fujitsuka N."/>
            <person name="Fukunaka R."/>
            <person name="Hamada M."/>
            <person name="Harada C."/>
            <person name="Hayashi A."/>
            <person name="Hijishita S."/>
            <person name="Honda M."/>
            <person name="Hosokawa S."/>
            <person name="Ichikawa Y."/>
            <person name="Idonuma A."/>
            <person name="Iijima M."/>
            <person name="Ikeda M."/>
            <person name="Ikeno M."/>
            <person name="Ito K."/>
            <person name="Ito S."/>
            <person name="Ito T."/>
            <person name="Ito Y."/>
            <person name="Ito Y."/>
            <person name="Iwabuchi A."/>
            <person name="Kamiya K."/>
            <person name="Karasawa W."/>
            <person name="Kurita K."/>
            <person name="Katagiri S."/>
            <person name="Kikuta A."/>
            <person name="Kobayashi H."/>
            <person name="Kobayashi N."/>
            <person name="Machita K."/>
            <person name="Maehara T."/>
            <person name="Masukawa M."/>
            <person name="Mizubayashi T."/>
            <person name="Mukai Y."/>
            <person name="Nagasaki H."/>
            <person name="Nagata Y."/>
            <person name="Naito S."/>
            <person name="Nakashima M."/>
            <person name="Nakama Y."/>
            <person name="Nakamichi Y."/>
            <person name="Nakamura M."/>
            <person name="Meguro A."/>
            <person name="Negishi M."/>
            <person name="Ohta I."/>
            <person name="Ohta T."/>
            <person name="Okamoto M."/>
            <person name="Ono N."/>
            <person name="Saji S."/>
            <person name="Sakaguchi M."/>
            <person name="Sakai K."/>
            <person name="Shibata M."/>
            <person name="Shimokawa T."/>
            <person name="Song J."/>
            <person name="Takazaki Y."/>
            <person name="Terasawa K."/>
            <person name="Tsugane M."/>
            <person name="Tsuji K."/>
            <person name="Ueda S."/>
            <person name="Waki K."/>
            <person name="Yamagata H."/>
            <person name="Yamamoto M."/>
            <person name="Yamamoto S."/>
            <person name="Yamane H."/>
            <person name="Yoshiki S."/>
            <person name="Yoshihara R."/>
            <person name="Yukawa K."/>
            <person name="Zhong H."/>
            <person name="Yano M."/>
            <person name="Yuan Q."/>
            <person name="Ouyang S."/>
            <person name="Liu J."/>
            <person name="Jones K.M."/>
            <person name="Gansberger K."/>
            <person name="Moffat K."/>
            <person name="Hill J."/>
            <person name="Bera J."/>
            <person name="Fadrosh D."/>
            <person name="Jin S."/>
            <person name="Johri S."/>
            <person name="Kim M."/>
            <person name="Overton L."/>
            <person name="Reardon M."/>
            <person name="Tsitrin T."/>
            <person name="Vuong H."/>
            <person name="Weaver B."/>
            <person name="Ciecko A."/>
            <person name="Tallon L."/>
            <person name="Jackson J."/>
            <person name="Pai G."/>
            <person name="Aken S.V."/>
            <person name="Utterback T."/>
            <person name="Reidmuller S."/>
            <person name="Feldblyum T."/>
            <person name="Hsiao J."/>
            <person name="Zismann V."/>
            <person name="Iobst S."/>
            <person name="de Vazeille A.R."/>
            <person name="Buell C.R."/>
            <person name="Ying K."/>
            <person name="Li Y."/>
            <person name="Lu T."/>
            <person name="Huang Y."/>
            <person name="Zhao Q."/>
            <person name="Feng Q."/>
            <person name="Zhang L."/>
            <person name="Zhu J."/>
            <person name="Weng Q."/>
            <person name="Mu J."/>
            <person name="Lu Y."/>
            <person name="Fan D."/>
            <person name="Liu Y."/>
            <person name="Guan J."/>
            <person name="Zhang Y."/>
            <person name="Yu S."/>
            <person name="Liu X."/>
            <person name="Zhang Y."/>
            <person name="Hong G."/>
            <person name="Han B."/>
            <person name="Choisne N."/>
            <person name="Demange N."/>
            <person name="Orjeda G."/>
            <person name="Samain S."/>
            <person name="Cattolico L."/>
            <person name="Pelletier E."/>
            <person name="Couloux A."/>
            <person name="Segurens B."/>
            <person name="Wincker P."/>
            <person name="D'Hont A."/>
            <person name="Scarpelli C."/>
            <person name="Weissenbach J."/>
            <person name="Salanoubat M."/>
            <person name="Quetier F."/>
            <person name="Yu Y."/>
            <person name="Kim H.R."/>
            <person name="Rambo T."/>
            <person name="Currie J."/>
            <person name="Collura K."/>
            <person name="Luo M."/>
            <person name="Yang T."/>
            <person name="Ammiraju J.S.S."/>
            <person name="Engler F."/>
            <person name="Soderlund C."/>
            <person name="Wing R.A."/>
            <person name="Palmer L.E."/>
            <person name="de la Bastide M."/>
            <person name="Spiegel L."/>
            <person name="Nascimento L."/>
            <person name="Zutavern T."/>
            <person name="O'Shaughnessy A."/>
            <person name="Dike S."/>
            <person name="Dedhia N."/>
            <person name="Preston R."/>
            <person name="Balija V."/>
            <person name="McCombie W.R."/>
            <person name="Chow T."/>
            <person name="Chen H."/>
            <person name="Chung M."/>
            <person name="Chen C."/>
            <person name="Shaw J."/>
            <person name="Wu H."/>
            <person name="Hsiao K."/>
            <person name="Chao Y."/>
            <person name="Chu M."/>
            <person name="Cheng C."/>
            <person name="Hour A."/>
            <person name="Lee P."/>
            <person name="Lin S."/>
            <person name="Lin Y."/>
            <person name="Liou J."/>
            <person name="Liu S."/>
            <person name="Hsing Y."/>
            <person name="Raghuvanshi S."/>
            <person name="Mohanty A."/>
            <person name="Bharti A.K."/>
            <person name="Gaur A."/>
            <person name="Gupta V."/>
            <person name="Kumar D."/>
            <person name="Ravi V."/>
            <person name="Vij S."/>
            <person name="Kapur A."/>
            <person name="Khurana P."/>
            <person name="Khurana P."/>
            <person name="Khurana J.P."/>
            <person name="Tyagi A.K."/>
            <person name="Gaikwad K."/>
            <person name="Singh A."/>
            <person name="Dalal V."/>
            <person name="Srivastava S."/>
            <person name="Dixit A."/>
            <person name="Pal A.K."/>
            <person name="Ghazi I.A."/>
            <person name="Yadav M."/>
            <person name="Pandit A."/>
            <person name="Bhargava A."/>
            <person name="Sureshbabu K."/>
            <person name="Batra K."/>
            <person name="Sharma T.R."/>
            <person name="Mohapatra T."/>
            <person name="Singh N.K."/>
            <person name="Messing J."/>
            <person name="Nelson A.B."/>
            <person name="Fuks G."/>
            <person name="Kavchok S."/>
            <person name="Keizer G."/>
            <person name="Linton E."/>
            <person name="Llaca V."/>
            <person name="Song R."/>
            <person name="Tanyolac B."/>
            <person name="Young S."/>
            <person name="Ho-Il K."/>
            <person name="Hahn J.H."/>
            <person name="Sangsakoo G."/>
            <person name="Vanavichit A."/>
            <person name="de Mattos Luiz.A.T."/>
            <person name="Zimmer P.D."/>
            <person name="Malone G."/>
            <person name="Dellagostin O."/>
            <person name="de Oliveira A.C."/>
            <person name="Bevan M."/>
            <person name="Bancroft I."/>
            <person name="Minx P."/>
            <person name="Cordum H."/>
            <person name="Wilson R."/>
            <person name="Cheng Z."/>
            <person name="Jin W."/>
            <person name="Jiang J."/>
            <person name="Leong S.A."/>
            <person name="Iwama H."/>
            <person name="Gojobori T."/>
            <person name="Itoh T."/>
            <person name="Niimura Y."/>
            <person name="Fujii Y."/>
            <person name="Habara T."/>
            <person name="Sakai H."/>
            <person name="Sato Y."/>
            <person name="Wilson G."/>
            <person name="Kumar K."/>
            <person name="McCouch S."/>
            <person name="Juretic N."/>
            <person name="Hoen D."/>
            <person name="Wright S."/>
            <person name="Bruskiewich R."/>
            <person name="Bureau T."/>
            <person name="Miyao A."/>
            <person name="Hirochika H."/>
            <person name="Nishikawa T."/>
            <person name="Kadowaki K."/>
            <person name="Sugiura M."/>
            <person name="Burr B."/>
            <person name="Sasaki T."/>
        </authorList>
    </citation>
    <scope>NUCLEOTIDE SEQUENCE [LARGE SCALE GENOMIC DNA]</scope>
    <source>
        <strain evidence="6">cv. Nipponbare</strain>
    </source>
</reference>
<accession>C7IX16</accession>
<keyword evidence="3" id="KW-1133">Transmembrane helix</keyword>
<feature type="domain" description="1,3-beta-glucan synthase component FKS1-like" evidence="4">
    <location>
        <begin position="351"/>
        <end position="462"/>
    </location>
</feature>
<dbReference type="PANTHER" id="PTHR12741">
    <property type="entry name" value="LYST-INTERACTING PROTEIN LIP5 DOPAMINE RESPONSIVE PROTEIN DRG-1"/>
    <property type="match status" value="1"/>
</dbReference>
<feature type="transmembrane region" description="Helical" evidence="3">
    <location>
        <begin position="504"/>
        <end position="528"/>
    </location>
</feature>
<evidence type="ECO:0000256" key="2">
    <source>
        <dbReference type="ARBA" id="ARBA00023136"/>
    </source>
</evidence>
<protein>
    <submittedName>
        <fullName evidence="5">Os01g0533800 protein</fullName>
    </submittedName>
</protein>
<evidence type="ECO:0000259" key="4">
    <source>
        <dbReference type="SMART" id="SM01205"/>
    </source>
</evidence>
<sequence length="793" mass="91039">MAASTSTEVVVPAGAGAGAGAGRWRRDALAHTLGSRRLPEGVADAGERVPDAVAPGVMPFIRAADKVEQDSPRVAFLCRRYAYNKVQRMDPSSVQRGVRQFKTYMSVKLDQILDKSSIKNNYDVDNLASHLQPYKWEQDDTQVMGNDAKEIQRFYKSYCAELSRISEKRNFEEVARRYQVASALYEVLRDVTNNKVDSEVMKIAKVIEEKSVHFKNYKYNIIPLNFPGSSEAIVELHEIKGAIDALNSIDGLPMPHMSTMHTDGNKSIRDLLDWLSLAFGFQKSNVENQRENLVLLLANIGTRTAGQDHPLVDTVNKLWKKILQNYQSWCSYLHVSSSIMNVETVTQNKQQLMLLHIGLYLLIWGEASNVRFMPECLCYIFHHMARQLHKMIEENNFQSPPGFEEEGSFLKTAIEPIYKVLQKEAHKSKGGTAGHSTWRNYDDLNEHFWSEKCFARLNWPWDLTADFFYQGRTTSTKPKTNFVEPRLYVARGMHEDILSIIKYVFFWVVLLTCKLAFSFYVEISPIIGPTKFLLNQGVGNYEWHEIFPFLPHNLGVVITIWAPIVMVYFMDIQIWYAIFSTAFGGVSGALSHVGEIRTLGMLRARFKSMPEAFNKSHATAHRERCSWSQEYTRIVDAIDKTVLDSVENNTLLEDFHMAEIGKVSNTLAKLLHLLSNESTDGTAERKIINALQDFMEITTRDFMKDGQGILKDENERKQRFTHLDMDMIKESFWKEKFVRLHLLLTMKDSAMDVPTNLDARRRITFFANSLFMKMPKAPQVHDMISFRCAFYHQ</sequence>
<feature type="transmembrane region" description="Helical" evidence="3">
    <location>
        <begin position="549"/>
        <end position="568"/>
    </location>
</feature>
<dbReference type="InterPro" id="IPR023175">
    <property type="entry name" value="Vta1/CALS_N_sf"/>
</dbReference>
<evidence type="ECO:0000256" key="1">
    <source>
        <dbReference type="ARBA" id="ARBA00004308"/>
    </source>
</evidence>
<keyword evidence="3" id="KW-0812">Transmembrane</keyword>
<dbReference type="Pfam" id="PF25968">
    <property type="entry name" value="CALS1"/>
    <property type="match status" value="1"/>
</dbReference>
<gene>
    <name evidence="5" type="ordered locus">Os01g0533800</name>
</gene>
<proteinExistence type="predicted"/>
<dbReference type="AlphaFoldDB" id="C7IX16"/>
<evidence type="ECO:0000313" key="5">
    <source>
        <dbReference type="EMBL" id="BAH91123.1"/>
    </source>
</evidence>
<name>C7IX16_ORYSJ</name>
<dbReference type="SMART" id="SM01205">
    <property type="entry name" value="FKS1_dom1"/>
    <property type="match status" value="1"/>
</dbReference>
<evidence type="ECO:0000313" key="6">
    <source>
        <dbReference type="Proteomes" id="UP000000763"/>
    </source>
</evidence>
<dbReference type="InterPro" id="IPR026899">
    <property type="entry name" value="FKS1-like_dom1"/>
</dbReference>
<feature type="transmembrane region" description="Helical" evidence="3">
    <location>
        <begin position="574"/>
        <end position="593"/>
    </location>
</feature>
<dbReference type="GO" id="GO:0012505">
    <property type="term" value="C:endomembrane system"/>
    <property type="evidence" value="ECO:0007669"/>
    <property type="project" value="UniProtKB-SubCell"/>
</dbReference>
<evidence type="ECO:0000256" key="3">
    <source>
        <dbReference type="SAM" id="Phobius"/>
    </source>
</evidence>
<dbReference type="EMBL" id="AP008207">
    <property type="protein sequence ID" value="BAH91123.1"/>
    <property type="molecule type" value="Genomic_DNA"/>
</dbReference>
<comment type="subcellular location">
    <subcellularLocation>
        <location evidence="1">Endomembrane system</location>
    </subcellularLocation>
</comment>
<dbReference type="PANTHER" id="PTHR12741:SF13">
    <property type="entry name" value="1,3-BETA-GLUCAN SYNTHASE"/>
    <property type="match status" value="1"/>
</dbReference>
<reference evidence="6" key="2">
    <citation type="journal article" date="2008" name="Nucleic Acids Res.">
        <title>The rice annotation project database (RAP-DB): 2008 update.</title>
        <authorList>
            <consortium name="The rice annotation project (RAP)"/>
        </authorList>
    </citation>
    <scope>GENOME REANNOTATION</scope>
    <source>
        <strain evidence="6">cv. Nipponbare</strain>
    </source>
</reference>
<dbReference type="KEGG" id="dosa:Os01g0533800"/>
<organism evidence="5 6">
    <name type="scientific">Oryza sativa subsp. japonica</name>
    <name type="common">Rice</name>
    <dbReference type="NCBI Taxonomy" id="39947"/>
    <lineage>
        <taxon>Eukaryota</taxon>
        <taxon>Viridiplantae</taxon>
        <taxon>Streptophyta</taxon>
        <taxon>Embryophyta</taxon>
        <taxon>Tracheophyta</taxon>
        <taxon>Spermatophyta</taxon>
        <taxon>Magnoliopsida</taxon>
        <taxon>Liliopsida</taxon>
        <taxon>Poales</taxon>
        <taxon>Poaceae</taxon>
        <taxon>BOP clade</taxon>
        <taxon>Oryzoideae</taxon>
        <taxon>Oryzeae</taxon>
        <taxon>Oryzinae</taxon>
        <taxon>Oryza</taxon>
        <taxon>Oryza sativa</taxon>
    </lineage>
</organism>